<dbReference type="OrthoDB" id="9775095at2"/>
<evidence type="ECO:0000256" key="8">
    <source>
        <dbReference type="ARBA" id="ARBA00023077"/>
    </source>
</evidence>
<evidence type="ECO:0000259" key="14">
    <source>
        <dbReference type="Pfam" id="PF00593"/>
    </source>
</evidence>
<keyword evidence="9 11" id="KW-0472">Membrane</keyword>
<accession>G0LAW2</accession>
<keyword evidence="4" id="KW-0410">Iron transport</keyword>
<evidence type="ECO:0000256" key="2">
    <source>
        <dbReference type="ARBA" id="ARBA00022448"/>
    </source>
</evidence>
<keyword evidence="7" id="KW-0406">Ion transport</keyword>
<evidence type="ECO:0000313" key="17">
    <source>
        <dbReference type="Proteomes" id="UP000008898"/>
    </source>
</evidence>
<dbReference type="Pfam" id="PF00593">
    <property type="entry name" value="TonB_dep_Rec_b-barrel"/>
    <property type="match status" value="1"/>
</dbReference>
<evidence type="ECO:0000313" key="16">
    <source>
        <dbReference type="EMBL" id="CAZ95612.1"/>
    </source>
</evidence>
<dbReference type="Gene3D" id="2.40.170.20">
    <property type="entry name" value="TonB-dependent receptor, beta-barrel domain"/>
    <property type="match status" value="1"/>
</dbReference>
<evidence type="ECO:0000256" key="4">
    <source>
        <dbReference type="ARBA" id="ARBA00022496"/>
    </source>
</evidence>
<dbReference type="InterPro" id="IPR012910">
    <property type="entry name" value="Plug_dom"/>
</dbReference>
<dbReference type="InterPro" id="IPR036942">
    <property type="entry name" value="Beta-barrel_TonB_sf"/>
</dbReference>
<evidence type="ECO:0000259" key="15">
    <source>
        <dbReference type="Pfam" id="PF07715"/>
    </source>
</evidence>
<dbReference type="InterPro" id="IPR000531">
    <property type="entry name" value="Beta-barrel_TonB"/>
</dbReference>
<keyword evidence="17" id="KW-1185">Reference proteome</keyword>
<keyword evidence="8 12" id="KW-0798">TonB box</keyword>
<evidence type="ECO:0000256" key="11">
    <source>
        <dbReference type="PROSITE-ProRule" id="PRU01360"/>
    </source>
</evidence>
<keyword evidence="10 11" id="KW-0998">Cell outer membrane</keyword>
<dbReference type="AlphaFoldDB" id="G0LAW2"/>
<evidence type="ECO:0000256" key="9">
    <source>
        <dbReference type="ARBA" id="ARBA00023136"/>
    </source>
</evidence>
<keyword evidence="2 11" id="KW-0813">Transport</keyword>
<evidence type="ECO:0000256" key="7">
    <source>
        <dbReference type="ARBA" id="ARBA00023065"/>
    </source>
</evidence>
<dbReference type="InterPro" id="IPR039426">
    <property type="entry name" value="TonB-dep_rcpt-like"/>
</dbReference>
<dbReference type="PATRIC" id="fig|63186.3.peg.1545"/>
<dbReference type="PROSITE" id="PS52016">
    <property type="entry name" value="TONB_DEPENDENT_REC_3"/>
    <property type="match status" value="1"/>
</dbReference>
<organism evidence="16 17">
    <name type="scientific">Zobellia galactanivorans (strain DSM 12802 / CCUG 47099 / CIP 106680 / NCIMB 13871 / Dsij)</name>
    <dbReference type="NCBI Taxonomy" id="63186"/>
    <lineage>
        <taxon>Bacteria</taxon>
        <taxon>Pseudomonadati</taxon>
        <taxon>Bacteroidota</taxon>
        <taxon>Flavobacteriia</taxon>
        <taxon>Flavobacteriales</taxon>
        <taxon>Flavobacteriaceae</taxon>
        <taxon>Zobellia</taxon>
    </lineage>
</organism>
<name>G0LAW2_ZOBGA</name>
<dbReference type="GO" id="GO:0006826">
    <property type="term" value="P:iron ion transport"/>
    <property type="evidence" value="ECO:0007669"/>
    <property type="project" value="UniProtKB-KW"/>
</dbReference>
<dbReference type="Gene3D" id="2.60.40.1120">
    <property type="entry name" value="Carboxypeptidase-like, regulatory domain"/>
    <property type="match status" value="1"/>
</dbReference>
<keyword evidence="16" id="KW-0675">Receptor</keyword>
<evidence type="ECO:0000256" key="3">
    <source>
        <dbReference type="ARBA" id="ARBA00022452"/>
    </source>
</evidence>
<comment type="subcellular location">
    <subcellularLocation>
        <location evidence="1 11">Cell outer membrane</location>
        <topology evidence="1 11">Multi-pass membrane protein</topology>
    </subcellularLocation>
</comment>
<dbReference type="HOGENOM" id="CLU_008287_15_2_10"/>
<dbReference type="InterPro" id="IPR008969">
    <property type="entry name" value="CarboxyPept-like_regulatory"/>
</dbReference>
<proteinExistence type="inferred from homology"/>
<evidence type="ECO:0000256" key="10">
    <source>
        <dbReference type="ARBA" id="ARBA00023237"/>
    </source>
</evidence>
<reference evidence="16 17" key="2">
    <citation type="journal article" date="2012" name="Environ. Microbiol.">
        <title>Characterization of the first alginolytic operons in a marine bacterium: from their emergence in marine Flavobacteriia to their independent transfers to marine Proteobacteria and human gut Bacteroides.</title>
        <authorList>
            <person name="Thomas F."/>
            <person name="Barbeyron T."/>
            <person name="Tonon T."/>
            <person name="Genicot S."/>
            <person name="Czjzek M."/>
            <person name="Michel G."/>
        </authorList>
    </citation>
    <scope>NUCLEOTIDE SEQUENCE [LARGE SCALE GENOMIC DNA]</scope>
    <source>
        <strain evidence="17">DSM 12802 / CCUG 47099 / CIP 106680 / NCIMB 13871 / Dsij</strain>
    </source>
</reference>
<evidence type="ECO:0000256" key="6">
    <source>
        <dbReference type="ARBA" id="ARBA00023004"/>
    </source>
</evidence>
<dbReference type="STRING" id="63186.ZOBELLIA_1557"/>
<dbReference type="Proteomes" id="UP000008898">
    <property type="component" value="Chromosome"/>
</dbReference>
<comment type="similarity">
    <text evidence="11 12">Belongs to the TonB-dependent receptor family.</text>
</comment>
<dbReference type="Pfam" id="PF07715">
    <property type="entry name" value="Plug"/>
    <property type="match status" value="1"/>
</dbReference>
<evidence type="ECO:0000256" key="13">
    <source>
        <dbReference type="SAM" id="SignalP"/>
    </source>
</evidence>
<gene>
    <name evidence="16" type="ordered locus">zobellia_1557</name>
</gene>
<keyword evidence="5 11" id="KW-0812">Transmembrane</keyword>
<dbReference type="PANTHER" id="PTHR32552">
    <property type="entry name" value="FERRICHROME IRON RECEPTOR-RELATED"/>
    <property type="match status" value="1"/>
</dbReference>
<protein>
    <submittedName>
        <fullName evidence="16">TonB-dependent Receptor</fullName>
    </submittedName>
</protein>
<keyword evidence="13" id="KW-0732">Signal</keyword>
<feature type="chain" id="PRO_5003402878" evidence="13">
    <location>
        <begin position="18"/>
        <end position="773"/>
    </location>
</feature>
<feature type="domain" description="TonB-dependent receptor plug" evidence="15">
    <location>
        <begin position="118"/>
        <end position="223"/>
    </location>
</feature>
<dbReference type="KEGG" id="zga:ZOBELLIA_1557"/>
<dbReference type="SUPFAM" id="SSF49464">
    <property type="entry name" value="Carboxypeptidase regulatory domain-like"/>
    <property type="match status" value="1"/>
</dbReference>
<evidence type="ECO:0000256" key="5">
    <source>
        <dbReference type="ARBA" id="ARBA00022692"/>
    </source>
</evidence>
<dbReference type="EMBL" id="FP476056">
    <property type="protein sequence ID" value="CAZ95612.1"/>
    <property type="molecule type" value="Genomic_DNA"/>
</dbReference>
<sequence length="773" mass="86019">MKKLLFILMLMPIVILAQEKTVSGTVNFNGEPLPGVNIVEKGTTNGVTTDFNGNFEITSAIGAVLEISYIGFKKQEVTIGENASINIVMEEDAQQLDNVVVQGFAGVMGKSRKRTASIQTTPESVTAFNSDGIEKAGINNVANFANLVPNLKLSESQAIGVNSLVIRGIPQIRNSDAPVAFVIDGVTIADPSLLNQELFDLALIEVVKGPQGALYGKNAIGGAINIYSKEPTNTMQNKVTLGYGNGNAITGGLVSSGAVKKDKIFYRLSTQYKNFDGLLTNEFLDKKVDFRKEFTLRGQMMFKLSSQFKASVTAQYIDSKGGATYYSTNPSSADNDFFAVGLDYLNPNPEKGDNVISQDTFGDSEMQNFYTNVNLEYSLDNVKLQSITSYNNVKRKTVGDLDFIEVFWLDQGETNDTKSFNQELRLTNRKTDTKFDWSLGGFYQNIERPFFQSDYFLSDEWAVTDYVATFKTLAVFGFFDYKLTDKLTASAGLRFDSDRFDLDDLLNGQTNEKKENVLQPKVSLSYQSTENVLLYANYGRGYRAGGFNPKVTPLFNRDFKGEFSDNYEVGFKTSSWNNRFILNGSVFFSDFTNRQQFAITGDDFTPGNFNYDKSTIVGFEFDTKTRVSKYLDILFNYGFVKSKITEGGFTGGESGTERDLNQFNDKNTSLVPQNNFNLGLASNIPFNEKTTLDLSVNYNGTGKIYWEDSNSADYTSDAYQLLDAQATVSINKIKLSLWARNILDKKYYLEYSESGFGWLGTPATVGTTFTFSF</sequence>
<evidence type="ECO:0000256" key="12">
    <source>
        <dbReference type="RuleBase" id="RU003357"/>
    </source>
</evidence>
<dbReference type="CDD" id="cd01347">
    <property type="entry name" value="ligand_gated_channel"/>
    <property type="match status" value="1"/>
</dbReference>
<dbReference type="Pfam" id="PF13715">
    <property type="entry name" value="CarbopepD_reg_2"/>
    <property type="match status" value="1"/>
</dbReference>
<feature type="signal peptide" evidence="13">
    <location>
        <begin position="1"/>
        <end position="17"/>
    </location>
</feature>
<dbReference type="RefSeq" id="WP_013992921.1">
    <property type="nucleotide sequence ID" value="NC_015844.1"/>
</dbReference>
<reference evidence="17" key="1">
    <citation type="submission" date="2009-07" db="EMBL/GenBank/DDBJ databases">
        <title>Complete genome sequence of Zobellia galactanivorans Dsij.</title>
        <authorList>
            <consortium name="Genoscope - CEA"/>
        </authorList>
    </citation>
    <scope>NUCLEOTIDE SEQUENCE [LARGE SCALE GENOMIC DNA]</scope>
    <source>
        <strain evidence="17">DSM 12802 / CCUG 47099 / CIP 106680 / NCIMB 13871 / Dsij</strain>
    </source>
</reference>
<dbReference type="PANTHER" id="PTHR32552:SF81">
    <property type="entry name" value="TONB-DEPENDENT OUTER MEMBRANE RECEPTOR"/>
    <property type="match status" value="1"/>
</dbReference>
<keyword evidence="6" id="KW-0408">Iron</keyword>
<evidence type="ECO:0000256" key="1">
    <source>
        <dbReference type="ARBA" id="ARBA00004571"/>
    </source>
</evidence>
<keyword evidence="3 11" id="KW-1134">Transmembrane beta strand</keyword>
<dbReference type="GO" id="GO:0009279">
    <property type="term" value="C:cell outer membrane"/>
    <property type="evidence" value="ECO:0007669"/>
    <property type="project" value="UniProtKB-SubCell"/>
</dbReference>
<dbReference type="SUPFAM" id="SSF56935">
    <property type="entry name" value="Porins"/>
    <property type="match status" value="1"/>
</dbReference>
<feature type="domain" description="TonB-dependent receptor-like beta-barrel" evidence="14">
    <location>
        <begin position="323"/>
        <end position="742"/>
    </location>
</feature>